<feature type="transmembrane region" description="Helical" evidence="8">
    <location>
        <begin position="219"/>
        <end position="237"/>
    </location>
</feature>
<evidence type="ECO:0000256" key="1">
    <source>
        <dbReference type="ARBA" id="ARBA00004141"/>
    </source>
</evidence>
<dbReference type="GO" id="GO:0016020">
    <property type="term" value="C:membrane"/>
    <property type="evidence" value="ECO:0007669"/>
    <property type="project" value="UniProtKB-SubCell"/>
</dbReference>
<comment type="domain">
    <text evidence="8">The DHHC domain is required for palmitoyltransferase activity.</text>
</comment>
<dbReference type="GO" id="GO:0005783">
    <property type="term" value="C:endoplasmic reticulum"/>
    <property type="evidence" value="ECO:0007669"/>
    <property type="project" value="TreeGrafter"/>
</dbReference>
<evidence type="ECO:0000256" key="9">
    <source>
        <dbReference type="SAM" id="MobiDB-lite"/>
    </source>
</evidence>
<dbReference type="STRING" id="52838.A0A4S8JX34"/>
<feature type="region of interest" description="Disordered" evidence="9">
    <location>
        <begin position="528"/>
        <end position="596"/>
    </location>
</feature>
<reference evidence="11 12" key="1">
    <citation type="journal article" date="2019" name="Nat. Plants">
        <title>Genome sequencing of Musa balbisiana reveals subgenome evolution and function divergence in polyploid bananas.</title>
        <authorList>
            <person name="Yao X."/>
        </authorList>
    </citation>
    <scope>NUCLEOTIDE SEQUENCE [LARGE SCALE GENOMIC DNA]</scope>
    <source>
        <strain evidence="12">cv. DH-PKW</strain>
        <tissue evidence="11">Leaves</tissue>
    </source>
</reference>
<dbReference type="AlphaFoldDB" id="A0A4S8JX34"/>
<protein>
    <recommendedName>
        <fullName evidence="8">S-acyltransferase</fullName>
        <ecNumber evidence="8">2.3.1.225</ecNumber>
    </recommendedName>
    <alternativeName>
        <fullName evidence="8">Palmitoyltransferase</fullName>
    </alternativeName>
</protein>
<dbReference type="EMBL" id="PYDT01000003">
    <property type="protein sequence ID" value="THU66852.1"/>
    <property type="molecule type" value="Genomic_DNA"/>
</dbReference>
<dbReference type="EC" id="2.3.1.225" evidence="8"/>
<dbReference type="GO" id="GO:0005794">
    <property type="term" value="C:Golgi apparatus"/>
    <property type="evidence" value="ECO:0007669"/>
    <property type="project" value="TreeGrafter"/>
</dbReference>
<comment type="similarity">
    <text evidence="2 8">Belongs to the DHHC palmitoyltransferase family.</text>
</comment>
<dbReference type="GO" id="GO:0006612">
    <property type="term" value="P:protein targeting to membrane"/>
    <property type="evidence" value="ECO:0007669"/>
    <property type="project" value="TreeGrafter"/>
</dbReference>
<evidence type="ECO:0000256" key="2">
    <source>
        <dbReference type="ARBA" id="ARBA00008574"/>
    </source>
</evidence>
<evidence type="ECO:0000313" key="12">
    <source>
        <dbReference type="Proteomes" id="UP000317650"/>
    </source>
</evidence>
<accession>A0A4S8JX34</accession>
<keyword evidence="3 8" id="KW-0808">Transferase</keyword>
<feature type="transmembrane region" description="Helical" evidence="8">
    <location>
        <begin position="12"/>
        <end position="34"/>
    </location>
</feature>
<name>A0A4S8JX34_MUSBA</name>
<feature type="transmembrane region" description="Helical" evidence="8">
    <location>
        <begin position="40"/>
        <end position="62"/>
    </location>
</feature>
<dbReference type="Pfam" id="PF01529">
    <property type="entry name" value="DHHC"/>
    <property type="match status" value="1"/>
</dbReference>
<evidence type="ECO:0000259" key="10">
    <source>
        <dbReference type="Pfam" id="PF01529"/>
    </source>
</evidence>
<evidence type="ECO:0000256" key="7">
    <source>
        <dbReference type="ARBA" id="ARBA00023315"/>
    </source>
</evidence>
<keyword evidence="5 8" id="KW-1133">Transmembrane helix</keyword>
<keyword evidence="12" id="KW-1185">Reference proteome</keyword>
<keyword evidence="6 8" id="KW-0472">Membrane</keyword>
<evidence type="ECO:0000256" key="3">
    <source>
        <dbReference type="ARBA" id="ARBA00022679"/>
    </source>
</evidence>
<evidence type="ECO:0000256" key="5">
    <source>
        <dbReference type="ARBA" id="ARBA00022989"/>
    </source>
</evidence>
<dbReference type="Proteomes" id="UP000317650">
    <property type="component" value="Chromosome 5"/>
</dbReference>
<comment type="caution">
    <text evidence="11">The sequence shown here is derived from an EMBL/GenBank/DDBJ whole genome shotgun (WGS) entry which is preliminary data.</text>
</comment>
<evidence type="ECO:0000256" key="4">
    <source>
        <dbReference type="ARBA" id="ARBA00022692"/>
    </source>
</evidence>
<gene>
    <name evidence="11" type="ORF">C4D60_Mb05t18570</name>
</gene>
<dbReference type="GO" id="GO:0019706">
    <property type="term" value="F:protein-cysteine S-palmitoyltransferase activity"/>
    <property type="evidence" value="ECO:0007669"/>
    <property type="project" value="UniProtKB-EC"/>
</dbReference>
<keyword evidence="4 8" id="KW-0812">Transmembrane</keyword>
<evidence type="ECO:0000313" key="11">
    <source>
        <dbReference type="EMBL" id="THU66852.1"/>
    </source>
</evidence>
<dbReference type="PANTHER" id="PTHR22883">
    <property type="entry name" value="ZINC FINGER DHHC DOMAIN CONTAINING PROTEIN"/>
    <property type="match status" value="1"/>
</dbReference>
<dbReference type="InterPro" id="IPR001594">
    <property type="entry name" value="Palmitoyltrfase_DHHC"/>
</dbReference>
<keyword evidence="7 8" id="KW-0012">Acyltransferase</keyword>
<evidence type="ECO:0000256" key="6">
    <source>
        <dbReference type="ARBA" id="ARBA00023136"/>
    </source>
</evidence>
<dbReference type="PROSITE" id="PS50216">
    <property type="entry name" value="DHHC"/>
    <property type="match status" value="1"/>
</dbReference>
<organism evidence="11 12">
    <name type="scientific">Musa balbisiana</name>
    <name type="common">Banana</name>
    <dbReference type="NCBI Taxonomy" id="52838"/>
    <lineage>
        <taxon>Eukaryota</taxon>
        <taxon>Viridiplantae</taxon>
        <taxon>Streptophyta</taxon>
        <taxon>Embryophyta</taxon>
        <taxon>Tracheophyta</taxon>
        <taxon>Spermatophyta</taxon>
        <taxon>Magnoliopsida</taxon>
        <taxon>Liliopsida</taxon>
        <taxon>Zingiberales</taxon>
        <taxon>Musaceae</taxon>
        <taxon>Musa</taxon>
    </lineage>
</organism>
<dbReference type="PANTHER" id="PTHR22883:SF265">
    <property type="entry name" value="PROTEIN S-ACYLTRANSFERASE 22-RELATED"/>
    <property type="match status" value="1"/>
</dbReference>
<proteinExistence type="inferred from homology"/>
<dbReference type="InterPro" id="IPR039859">
    <property type="entry name" value="PFA4/ZDH16/20/ERF2-like"/>
</dbReference>
<feature type="region of interest" description="Disordered" evidence="9">
    <location>
        <begin position="615"/>
        <end position="634"/>
    </location>
</feature>
<feature type="transmembrane region" description="Helical" evidence="8">
    <location>
        <begin position="243"/>
        <end position="259"/>
    </location>
</feature>
<comment type="catalytic activity">
    <reaction evidence="8">
        <text>L-cysteinyl-[protein] + hexadecanoyl-CoA = S-hexadecanoyl-L-cysteinyl-[protein] + CoA</text>
        <dbReference type="Rhea" id="RHEA:36683"/>
        <dbReference type="Rhea" id="RHEA-COMP:10131"/>
        <dbReference type="Rhea" id="RHEA-COMP:11032"/>
        <dbReference type="ChEBI" id="CHEBI:29950"/>
        <dbReference type="ChEBI" id="CHEBI:57287"/>
        <dbReference type="ChEBI" id="CHEBI:57379"/>
        <dbReference type="ChEBI" id="CHEBI:74151"/>
        <dbReference type="EC" id="2.3.1.225"/>
    </reaction>
</comment>
<feature type="domain" description="Palmitoyltransferase DHHC" evidence="10">
    <location>
        <begin position="175"/>
        <end position="320"/>
    </location>
</feature>
<evidence type="ECO:0000256" key="8">
    <source>
        <dbReference type="RuleBase" id="RU079119"/>
    </source>
</evidence>
<feature type="transmembrane region" description="Helical" evidence="8">
    <location>
        <begin position="279"/>
        <end position="309"/>
    </location>
</feature>
<sequence>MRKHGWQLPYHPLQVVAIAVFLALGFAFYVFFVPFVGKKLFQYVIMGLYTPLVMCVFCLYMCCAATDPGDPGIFKSKKHLKVEDHREQILSEVSKHEGSTKELNIETTAEMQLDGNINSDATRGELHSESERLPGYTMTWMAAFLSCCGMSFMCNWCHSHEQSSEQQLSEEGMFYCSLCEVEVLKYSKHCRVCDKCVDGFDHHCRWINNCVGRKNYKRFFILMASSLLLVSASLHALCTLGQLILQWSIGILVLILCSLERKRFSAEIISKLGSSFSLIPFIVVVASCTFLAMVATLPVAQLFFFHILLIKKGISTYDYIIALREQEQEQHAVDEQQSPQMSQVSSFTGISSTSSFNAFHRGAWCTPPRLFLEDQFDVVPPKIGTSANYTSKKMLPEEQVKKRNAGTVKISPWTLARLNAEEVSKAAAEARKKSKILQPIVRQEVLQGQDAENNIGRNVLRPDNRSRTNKRGRIPVDLPLEPLAKVSASATDGVSDLVPKTSTSLAPLQLEARSAFWPNRPMPSARVIASSPDSSLDSPDLHPFRISSSGTEEARGLNSISNPGIIPPRGIQRSRSTSDGYEASGGEDSDRIPSRIVHRSSNWASIVLGSEHSQIADDLKASSSASSQLYTRPQ</sequence>
<comment type="subcellular location">
    <subcellularLocation>
        <location evidence="1">Membrane</location>
        <topology evidence="1">Multi-pass membrane protein</topology>
    </subcellularLocation>
</comment>